<dbReference type="GO" id="GO:0022857">
    <property type="term" value="F:transmembrane transporter activity"/>
    <property type="evidence" value="ECO:0007669"/>
    <property type="project" value="InterPro"/>
</dbReference>
<dbReference type="InterPro" id="IPR036259">
    <property type="entry name" value="MFS_trans_sf"/>
</dbReference>
<evidence type="ECO:0000313" key="10">
    <source>
        <dbReference type="Proteomes" id="UP000053789"/>
    </source>
</evidence>
<comment type="subcellular location">
    <subcellularLocation>
        <location evidence="1">Membrane</location>
        <topology evidence="1">Multi-pass membrane protein</topology>
    </subcellularLocation>
</comment>
<keyword evidence="2" id="KW-0813">Transport</keyword>
<sequence length="560" mass="60939">MTMELTQQYGSKYQDPEGKEASKREPVEPQPHGRARSHHPLKGERQSLGLKANTEEYQSQSSEPTGSSKSFSEPSITKPLPAAPYHVLEKRQKRVIVYLISMAAFFSPLSSNIYLPAVDQIAKDLHVTIGAVLLSITVYMVVQGVAPSFWGALADSRGRRQTLIYTLTSYLIANLGLGLAPNFSALMVFRGLQAFGSSATIAIGSGIISDLAEPAERGGFVGVFSGMRMLGQSVGPVVGGTLTQYLGFRAIFYFLLILGVVVVTIIILILPETLRSIAGDGSVRLRGFLYRPVLPVLVDEPTGQTEGDLGVRAAFSWAAVFQPLKSLLAKDVFVTLFFGSIIYAVWSMMTASTAKLFKEHYSLSNVQLGLAFVPSGLGCVVGSIATGVLLDHDYKKTEKEYRKQRKLPPSTKINPRDFSDFPIERARLRNLWWVVMLFIGTLAAFGFSLGTDIDLPFLLQFIISATATSVFNINSALVIDLFPGKSASATAMNNLMRCSVGAVGVGVTEPLLSLVGPKISFAILAGITAMFSSLAWAQSKYGMRWRMEREKKRGHQQSAV</sequence>
<dbReference type="GeneID" id="27702988"/>
<dbReference type="PANTHER" id="PTHR23502:SF26">
    <property type="entry name" value="MAJOR FACILITATOR SUPERFAMILY (MFS) PROFILE DOMAIN-CONTAINING PROTEIN"/>
    <property type="match status" value="1"/>
</dbReference>
<feature type="transmembrane region" description="Helical" evidence="7">
    <location>
        <begin position="457"/>
        <end position="482"/>
    </location>
</feature>
<dbReference type="Gene3D" id="1.20.1250.20">
    <property type="entry name" value="MFS general substrate transporter like domains"/>
    <property type="match status" value="1"/>
</dbReference>
<dbReference type="InterPro" id="IPR011701">
    <property type="entry name" value="MFS"/>
</dbReference>
<evidence type="ECO:0000256" key="5">
    <source>
        <dbReference type="ARBA" id="ARBA00023136"/>
    </source>
</evidence>
<dbReference type="RefSeq" id="XP_016615877.1">
    <property type="nucleotide sequence ID" value="XM_016767779.1"/>
</dbReference>
<evidence type="ECO:0000256" key="4">
    <source>
        <dbReference type="ARBA" id="ARBA00022989"/>
    </source>
</evidence>
<feature type="transmembrane region" description="Helical" evidence="7">
    <location>
        <begin position="95"/>
        <end position="115"/>
    </location>
</feature>
<evidence type="ECO:0000313" key="9">
    <source>
        <dbReference type="EMBL" id="KIW89208.1"/>
    </source>
</evidence>
<dbReference type="PROSITE" id="PS50850">
    <property type="entry name" value="MFS"/>
    <property type="match status" value="1"/>
</dbReference>
<reference evidence="9" key="1">
    <citation type="submission" date="2015-01" db="EMBL/GenBank/DDBJ databases">
        <title>The Genome Sequence of Cladophialophora bantiana CBS 173.52.</title>
        <authorList>
            <consortium name="The Broad Institute Genomics Platform"/>
            <person name="Cuomo C."/>
            <person name="de Hoog S."/>
            <person name="Gorbushina A."/>
            <person name="Stielow B."/>
            <person name="Teixiera M."/>
            <person name="Abouelleil A."/>
            <person name="Chapman S.B."/>
            <person name="Priest M."/>
            <person name="Young S.K."/>
            <person name="Wortman J."/>
            <person name="Nusbaum C."/>
            <person name="Birren B."/>
        </authorList>
    </citation>
    <scope>NUCLEOTIDE SEQUENCE [LARGE SCALE GENOMIC DNA]</scope>
    <source>
        <strain evidence="9">CBS 173.52</strain>
    </source>
</reference>
<feature type="transmembrane region" description="Helical" evidence="7">
    <location>
        <begin position="162"/>
        <end position="180"/>
    </location>
</feature>
<feature type="transmembrane region" description="Helical" evidence="7">
    <location>
        <begin position="127"/>
        <end position="150"/>
    </location>
</feature>
<dbReference type="VEuPathDB" id="FungiDB:Z519_10060"/>
<dbReference type="PANTHER" id="PTHR23502">
    <property type="entry name" value="MAJOR FACILITATOR SUPERFAMILY"/>
    <property type="match status" value="1"/>
</dbReference>
<feature type="transmembrane region" description="Helical" evidence="7">
    <location>
        <begin position="431"/>
        <end position="451"/>
    </location>
</feature>
<feature type="transmembrane region" description="Helical" evidence="7">
    <location>
        <begin position="332"/>
        <end position="349"/>
    </location>
</feature>
<feature type="transmembrane region" description="Helical" evidence="7">
    <location>
        <begin position="369"/>
        <end position="390"/>
    </location>
</feature>
<dbReference type="AlphaFoldDB" id="A0A0D2H7C2"/>
<dbReference type="EMBL" id="KN846996">
    <property type="protein sequence ID" value="KIW89208.1"/>
    <property type="molecule type" value="Genomic_DNA"/>
</dbReference>
<feature type="transmembrane region" description="Helical" evidence="7">
    <location>
        <begin position="519"/>
        <end position="537"/>
    </location>
</feature>
<feature type="compositionally biased region" description="Polar residues" evidence="6">
    <location>
        <begin position="55"/>
        <end position="75"/>
    </location>
</feature>
<keyword evidence="4 7" id="KW-1133">Transmembrane helix</keyword>
<dbReference type="InterPro" id="IPR020846">
    <property type="entry name" value="MFS_dom"/>
</dbReference>
<dbReference type="Proteomes" id="UP000053789">
    <property type="component" value="Unassembled WGS sequence"/>
</dbReference>
<feature type="compositionally biased region" description="Basic and acidic residues" evidence="6">
    <location>
        <begin position="14"/>
        <end position="27"/>
    </location>
</feature>
<dbReference type="FunFam" id="1.20.1250.20:FF:000172">
    <property type="entry name" value="MFS multidrug resistance transporter"/>
    <property type="match status" value="1"/>
</dbReference>
<dbReference type="Gene3D" id="1.20.1720.10">
    <property type="entry name" value="Multidrug resistance protein D"/>
    <property type="match status" value="1"/>
</dbReference>
<keyword evidence="5 7" id="KW-0472">Membrane</keyword>
<keyword evidence="10" id="KW-1185">Reference proteome</keyword>
<feature type="region of interest" description="Disordered" evidence="6">
    <location>
        <begin position="1"/>
        <end position="75"/>
    </location>
</feature>
<feature type="compositionally biased region" description="Polar residues" evidence="6">
    <location>
        <begin position="1"/>
        <end position="11"/>
    </location>
</feature>
<proteinExistence type="predicted"/>
<dbReference type="OrthoDB" id="440553at2759"/>
<feature type="transmembrane region" description="Helical" evidence="7">
    <location>
        <begin position="494"/>
        <end position="513"/>
    </location>
</feature>
<dbReference type="SUPFAM" id="SSF103473">
    <property type="entry name" value="MFS general substrate transporter"/>
    <property type="match status" value="1"/>
</dbReference>
<evidence type="ECO:0000256" key="2">
    <source>
        <dbReference type="ARBA" id="ARBA00022448"/>
    </source>
</evidence>
<name>A0A0D2H7C2_CLAB1</name>
<dbReference type="HOGENOM" id="CLU_008455_8_4_1"/>
<keyword evidence="3 7" id="KW-0812">Transmembrane</keyword>
<evidence type="ECO:0000256" key="6">
    <source>
        <dbReference type="SAM" id="MobiDB-lite"/>
    </source>
</evidence>
<feature type="transmembrane region" description="Helical" evidence="7">
    <location>
        <begin position="250"/>
        <end position="270"/>
    </location>
</feature>
<evidence type="ECO:0000256" key="1">
    <source>
        <dbReference type="ARBA" id="ARBA00004141"/>
    </source>
</evidence>
<dbReference type="GO" id="GO:0005886">
    <property type="term" value="C:plasma membrane"/>
    <property type="evidence" value="ECO:0007669"/>
    <property type="project" value="TreeGrafter"/>
</dbReference>
<dbReference type="Pfam" id="PF07690">
    <property type="entry name" value="MFS_1"/>
    <property type="match status" value="1"/>
</dbReference>
<evidence type="ECO:0000256" key="3">
    <source>
        <dbReference type="ARBA" id="ARBA00022692"/>
    </source>
</evidence>
<evidence type="ECO:0000256" key="7">
    <source>
        <dbReference type="SAM" id="Phobius"/>
    </source>
</evidence>
<gene>
    <name evidence="9" type="ORF">Z519_10060</name>
</gene>
<evidence type="ECO:0000259" key="8">
    <source>
        <dbReference type="PROSITE" id="PS50850"/>
    </source>
</evidence>
<accession>A0A0D2H7C2</accession>
<feature type="domain" description="Major facilitator superfamily (MFS) profile" evidence="8">
    <location>
        <begin position="96"/>
        <end position="540"/>
    </location>
</feature>
<organism evidence="9 10">
    <name type="scientific">Cladophialophora bantiana (strain ATCC 10958 / CBS 173.52 / CDC B-1940 / NIH 8579)</name>
    <name type="common">Xylohypha bantiana</name>
    <dbReference type="NCBI Taxonomy" id="1442370"/>
    <lineage>
        <taxon>Eukaryota</taxon>
        <taxon>Fungi</taxon>
        <taxon>Dikarya</taxon>
        <taxon>Ascomycota</taxon>
        <taxon>Pezizomycotina</taxon>
        <taxon>Eurotiomycetes</taxon>
        <taxon>Chaetothyriomycetidae</taxon>
        <taxon>Chaetothyriales</taxon>
        <taxon>Herpotrichiellaceae</taxon>
        <taxon>Cladophialophora</taxon>
    </lineage>
</organism>
<protein>
    <recommendedName>
        <fullName evidence="8">Major facilitator superfamily (MFS) profile domain-containing protein</fullName>
    </recommendedName>
</protein>